<protein>
    <submittedName>
        <fullName evidence="1">Uncharacterized protein</fullName>
    </submittedName>
</protein>
<organism evidence="1 2">
    <name type="scientific">Caerostris extrusa</name>
    <name type="common">Bark spider</name>
    <name type="synonym">Caerostris bankana</name>
    <dbReference type="NCBI Taxonomy" id="172846"/>
    <lineage>
        <taxon>Eukaryota</taxon>
        <taxon>Metazoa</taxon>
        <taxon>Ecdysozoa</taxon>
        <taxon>Arthropoda</taxon>
        <taxon>Chelicerata</taxon>
        <taxon>Arachnida</taxon>
        <taxon>Araneae</taxon>
        <taxon>Araneomorphae</taxon>
        <taxon>Entelegynae</taxon>
        <taxon>Araneoidea</taxon>
        <taxon>Araneidae</taxon>
        <taxon>Caerostris</taxon>
    </lineage>
</organism>
<evidence type="ECO:0000313" key="1">
    <source>
        <dbReference type="EMBL" id="GIX66760.1"/>
    </source>
</evidence>
<dbReference type="Proteomes" id="UP001054945">
    <property type="component" value="Unassembled WGS sequence"/>
</dbReference>
<gene>
    <name evidence="1" type="ORF">CEXT_258691</name>
</gene>
<dbReference type="AlphaFoldDB" id="A0AAV4M3H0"/>
<dbReference type="EMBL" id="BPLR01019338">
    <property type="protein sequence ID" value="GIX66760.1"/>
    <property type="molecule type" value="Genomic_DNA"/>
</dbReference>
<evidence type="ECO:0000313" key="2">
    <source>
        <dbReference type="Proteomes" id="UP001054945"/>
    </source>
</evidence>
<sequence>MWVPIVASNEESSVCLHVPHGDSNNTRSQFIMQCTNSSMGLVSVVSKLVLASGMSREIVTYKPKHKNKSHLASKAYRFSCEYFRDYVHLRAQHYLVDI</sequence>
<proteinExistence type="predicted"/>
<accession>A0AAV4M3H0</accession>
<name>A0AAV4M3H0_CAEEX</name>
<comment type="caution">
    <text evidence="1">The sequence shown here is derived from an EMBL/GenBank/DDBJ whole genome shotgun (WGS) entry which is preliminary data.</text>
</comment>
<reference evidence="1 2" key="1">
    <citation type="submission" date="2021-06" db="EMBL/GenBank/DDBJ databases">
        <title>Caerostris extrusa draft genome.</title>
        <authorList>
            <person name="Kono N."/>
            <person name="Arakawa K."/>
        </authorList>
    </citation>
    <scope>NUCLEOTIDE SEQUENCE [LARGE SCALE GENOMIC DNA]</scope>
</reference>
<keyword evidence="2" id="KW-1185">Reference proteome</keyword>